<dbReference type="InterPro" id="IPR058792">
    <property type="entry name" value="Beta-barrel_RND_2"/>
</dbReference>
<evidence type="ECO:0000259" key="1">
    <source>
        <dbReference type="Pfam" id="PF25954"/>
    </source>
</evidence>
<dbReference type="Proteomes" id="UP000557307">
    <property type="component" value="Unassembled WGS sequence"/>
</dbReference>
<dbReference type="SUPFAM" id="SSF111369">
    <property type="entry name" value="HlyD-like secretion proteins"/>
    <property type="match status" value="1"/>
</dbReference>
<comment type="caution">
    <text evidence="2">The sequence shown here is derived from an EMBL/GenBank/DDBJ whole genome shotgun (WGS) entry which is preliminary data.</text>
</comment>
<dbReference type="GO" id="GO:1990281">
    <property type="term" value="C:efflux pump complex"/>
    <property type="evidence" value="ECO:0007669"/>
    <property type="project" value="TreeGrafter"/>
</dbReference>
<accession>A0A840TUT9</accession>
<dbReference type="AlphaFoldDB" id="A0A840TUT9"/>
<dbReference type="Gene3D" id="2.40.50.100">
    <property type="match status" value="1"/>
</dbReference>
<evidence type="ECO:0000313" key="3">
    <source>
        <dbReference type="Proteomes" id="UP000557307"/>
    </source>
</evidence>
<dbReference type="GO" id="GO:0015562">
    <property type="term" value="F:efflux transmembrane transporter activity"/>
    <property type="evidence" value="ECO:0007669"/>
    <property type="project" value="TreeGrafter"/>
</dbReference>
<evidence type="ECO:0000313" key="2">
    <source>
        <dbReference type="EMBL" id="MBB5285342.1"/>
    </source>
</evidence>
<name>A0A840TUT9_9BACT</name>
<sequence length="363" mass="40864">MKAKYLFSMLALTLVACGSGEEGIHPAYKELTEAVYASGNVYPQNEYKLFAQADGVLTQQLVNEGDSVGQNQLLFVLESGAMEARSQAATNVYRQSEANLSTNSAALTELEVQVRNARTRLANDSINYLRQKDLYEKNATSRAEFERAELAYQTTRNDVAARQQTLQRTRNQLYVELQNARSQYRVTAEDARNFRMRSFEAGKVYEIYKKPGELVRRTEAMALLGSGKEAYVQMAVDESDFTKVKVGQEILIKVDAFDQKVYKAQVAKLYPSINKLDQTFRVDAHFTDEVPDGYYGLTVEANIVVSHNPRALTIPKSYVVGNDSVWVEQDGEKKKIRFVKGTENLDLVEVKGGLTEQTLLFKP</sequence>
<dbReference type="PROSITE" id="PS51257">
    <property type="entry name" value="PROKAR_LIPOPROTEIN"/>
    <property type="match status" value="1"/>
</dbReference>
<dbReference type="Gene3D" id="2.40.30.170">
    <property type="match status" value="1"/>
</dbReference>
<gene>
    <name evidence="2" type="ORF">HNQ92_003499</name>
</gene>
<protein>
    <submittedName>
        <fullName evidence="2">Multidrug efflux pump subunit AcrA (Membrane-fusion protein)</fullName>
    </submittedName>
</protein>
<proteinExistence type="predicted"/>
<dbReference type="PANTHER" id="PTHR30469:SF33">
    <property type="entry name" value="SLR1207 PROTEIN"/>
    <property type="match status" value="1"/>
</dbReference>
<feature type="domain" description="CusB-like beta-barrel" evidence="1">
    <location>
        <begin position="232"/>
        <end position="283"/>
    </location>
</feature>
<dbReference type="Pfam" id="PF25954">
    <property type="entry name" value="Beta-barrel_RND_2"/>
    <property type="match status" value="1"/>
</dbReference>
<dbReference type="PANTHER" id="PTHR30469">
    <property type="entry name" value="MULTIDRUG RESISTANCE PROTEIN MDTA"/>
    <property type="match status" value="1"/>
</dbReference>
<reference evidence="2 3" key="1">
    <citation type="submission" date="2020-08" db="EMBL/GenBank/DDBJ databases">
        <title>Genomic Encyclopedia of Type Strains, Phase IV (KMG-IV): sequencing the most valuable type-strain genomes for metagenomic binning, comparative biology and taxonomic classification.</title>
        <authorList>
            <person name="Goeker M."/>
        </authorList>
    </citation>
    <scope>NUCLEOTIDE SEQUENCE [LARGE SCALE GENOMIC DNA]</scope>
    <source>
        <strain evidence="2 3">DSM 105074</strain>
    </source>
</reference>
<dbReference type="RefSeq" id="WP_184175395.1">
    <property type="nucleotide sequence ID" value="NZ_JACHGF010000005.1"/>
</dbReference>
<dbReference type="EMBL" id="JACHGF010000005">
    <property type="protein sequence ID" value="MBB5285342.1"/>
    <property type="molecule type" value="Genomic_DNA"/>
</dbReference>
<organism evidence="2 3">
    <name type="scientific">Rhabdobacter roseus</name>
    <dbReference type="NCBI Taxonomy" id="1655419"/>
    <lineage>
        <taxon>Bacteria</taxon>
        <taxon>Pseudomonadati</taxon>
        <taxon>Bacteroidota</taxon>
        <taxon>Cytophagia</taxon>
        <taxon>Cytophagales</taxon>
        <taxon>Cytophagaceae</taxon>
        <taxon>Rhabdobacter</taxon>
    </lineage>
</organism>
<keyword evidence="3" id="KW-1185">Reference proteome</keyword>